<evidence type="ECO:0000313" key="1">
    <source>
        <dbReference type="EMBL" id="KAF2469288.1"/>
    </source>
</evidence>
<dbReference type="Proteomes" id="UP000799755">
    <property type="component" value="Unassembled WGS sequence"/>
</dbReference>
<sequence length="156" mass="16937">MVKASDQRAADSRDGGGSQEVPRGTPSEELSGRDPRKGRVTSFEGGGLKDGFSSHERGAHASGIRKALYLPWTAVLLPSEKEFSRVKQDRDCESTAAYLPLSGGRFGTTSNLLVRACNCFAHPQPLCVLLHRSAWCIDDLIIIISSRSPPLFPELL</sequence>
<keyword evidence="2" id="KW-1185">Reference proteome</keyword>
<accession>A0ACB6QQM5</accession>
<comment type="caution">
    <text evidence="1">The sequence shown here is derived from an EMBL/GenBank/DDBJ whole genome shotgun (WGS) entry which is preliminary data.</text>
</comment>
<name>A0ACB6QQM5_9PLEO</name>
<proteinExistence type="predicted"/>
<gene>
    <name evidence="1" type="ORF">BDR25DRAFT_47749</name>
</gene>
<evidence type="ECO:0000313" key="2">
    <source>
        <dbReference type="Proteomes" id="UP000799755"/>
    </source>
</evidence>
<dbReference type="EMBL" id="MU003512">
    <property type="protein sequence ID" value="KAF2469288.1"/>
    <property type="molecule type" value="Genomic_DNA"/>
</dbReference>
<reference evidence="1" key="1">
    <citation type="journal article" date="2020" name="Stud. Mycol.">
        <title>101 Dothideomycetes genomes: a test case for predicting lifestyles and emergence of pathogens.</title>
        <authorList>
            <person name="Haridas S."/>
            <person name="Albert R."/>
            <person name="Binder M."/>
            <person name="Bloem J."/>
            <person name="Labutti K."/>
            <person name="Salamov A."/>
            <person name="Andreopoulos B."/>
            <person name="Baker S."/>
            <person name="Barry K."/>
            <person name="Bills G."/>
            <person name="Bluhm B."/>
            <person name="Cannon C."/>
            <person name="Castanera R."/>
            <person name="Culley D."/>
            <person name="Daum C."/>
            <person name="Ezra D."/>
            <person name="Gonzalez J."/>
            <person name="Henrissat B."/>
            <person name="Kuo A."/>
            <person name="Liang C."/>
            <person name="Lipzen A."/>
            <person name="Lutzoni F."/>
            <person name="Magnuson J."/>
            <person name="Mondo S."/>
            <person name="Nolan M."/>
            <person name="Ohm R."/>
            <person name="Pangilinan J."/>
            <person name="Park H.-J."/>
            <person name="Ramirez L."/>
            <person name="Alfaro M."/>
            <person name="Sun H."/>
            <person name="Tritt A."/>
            <person name="Yoshinaga Y."/>
            <person name="Zwiers L.-H."/>
            <person name="Turgeon B."/>
            <person name="Goodwin S."/>
            <person name="Spatafora J."/>
            <person name="Crous P."/>
            <person name="Grigoriev I."/>
        </authorList>
    </citation>
    <scope>NUCLEOTIDE SEQUENCE</scope>
    <source>
        <strain evidence="1">ATCC 200398</strain>
    </source>
</reference>
<organism evidence="1 2">
    <name type="scientific">Lindgomyces ingoldianus</name>
    <dbReference type="NCBI Taxonomy" id="673940"/>
    <lineage>
        <taxon>Eukaryota</taxon>
        <taxon>Fungi</taxon>
        <taxon>Dikarya</taxon>
        <taxon>Ascomycota</taxon>
        <taxon>Pezizomycotina</taxon>
        <taxon>Dothideomycetes</taxon>
        <taxon>Pleosporomycetidae</taxon>
        <taxon>Pleosporales</taxon>
        <taxon>Lindgomycetaceae</taxon>
        <taxon>Lindgomyces</taxon>
    </lineage>
</organism>
<protein>
    <submittedName>
        <fullName evidence="1">Uncharacterized protein</fullName>
    </submittedName>
</protein>